<organism evidence="1 2">
    <name type="scientific">Penicillium rubens (strain ATCC 28089 / DSM 1075 / NRRL 1951 / Wisconsin 54-1255)</name>
    <name type="common">Penicillium chrysogenum</name>
    <dbReference type="NCBI Taxonomy" id="500485"/>
    <lineage>
        <taxon>Eukaryota</taxon>
        <taxon>Fungi</taxon>
        <taxon>Dikarya</taxon>
        <taxon>Ascomycota</taxon>
        <taxon>Pezizomycotina</taxon>
        <taxon>Eurotiomycetes</taxon>
        <taxon>Eurotiomycetidae</taxon>
        <taxon>Eurotiales</taxon>
        <taxon>Aspergillaceae</taxon>
        <taxon>Penicillium</taxon>
        <taxon>Penicillium chrysogenum species complex</taxon>
    </lineage>
</organism>
<dbReference type="EMBL" id="AM920427">
    <property type="protein sequence ID" value="CAP79956.1"/>
    <property type="molecule type" value="Genomic_DNA"/>
</dbReference>
<name>B6H0V8_PENRW</name>
<proteinExistence type="predicted"/>
<keyword evidence="2" id="KW-1185">Reference proteome</keyword>
<reference evidence="1 2" key="1">
    <citation type="journal article" date="2008" name="Nat. Biotechnol.">
        <title>Genome sequencing and analysis of the filamentous fungus Penicillium chrysogenum.</title>
        <authorList>
            <person name="van den Berg M.A."/>
            <person name="Albang R."/>
            <person name="Albermann K."/>
            <person name="Badger J.H."/>
            <person name="Daran J.-M."/>
            <person name="Driessen A.J.M."/>
            <person name="Garcia-Estrada C."/>
            <person name="Fedorova N.D."/>
            <person name="Harris D.M."/>
            <person name="Heijne W.H.M."/>
            <person name="Joardar V.S."/>
            <person name="Kiel J.A.K.W."/>
            <person name="Kovalchuk A."/>
            <person name="Martin J.F."/>
            <person name="Nierman W.C."/>
            <person name="Nijland J.G."/>
            <person name="Pronk J.T."/>
            <person name="Roubos J.A."/>
            <person name="van der Klei I.J."/>
            <person name="van Peij N.N.M.E."/>
            <person name="Veenhuis M."/>
            <person name="von Doehren H."/>
            <person name="Wagner C."/>
            <person name="Wortman J.R."/>
            <person name="Bovenberg R.A.L."/>
        </authorList>
    </citation>
    <scope>NUCLEOTIDE SEQUENCE [LARGE SCALE GENOMIC DNA]</scope>
    <source>
        <strain evidence="2">ATCC 28089 / DSM 1075 / NRRL 1951 / Wisconsin 54-1255</strain>
    </source>
</reference>
<accession>B6H0V8</accession>
<protein>
    <submittedName>
        <fullName evidence="1">Uncharacterized protein</fullName>
    </submittedName>
</protein>
<gene>
    <name evidence="1" type="ORF">Pc12g03290</name>
    <name evidence="1" type="ORF">PCH_Pc12g03290</name>
</gene>
<dbReference type="Proteomes" id="UP000000724">
    <property type="component" value="Contig Pc00c12"/>
</dbReference>
<evidence type="ECO:0000313" key="2">
    <source>
        <dbReference type="Proteomes" id="UP000000724"/>
    </source>
</evidence>
<sequence>MAPPIRFALRVRPNLDPAEDLLSDESNVWIAEMPAEELSEAKALPVRLIRTVHRVSSLDAVTLAKLGVYTSAKHAQLYTQSSEAFSMHTDEAGAYPKRMEVAGGGATLFVTLITLPLPSGAVPRFWARGIWSVMRMSWPKLIPYTVSFSHFLFGPDAVFQFSTTIAIGLDDPMRFRTADIRTENEKVCIIGDHPDTFGRAAANLGLDVYGLDPKNEMQTDIPPWPHSDYRTYPYTTPVINVDAMHEGYAFVSMYAD</sequence>
<dbReference type="VEuPathDB" id="FungiDB:PCH_Pc12g03290"/>
<dbReference type="OMA" id="NVWIAEM"/>
<dbReference type="AlphaFoldDB" id="B6H0V8"/>
<evidence type="ECO:0000313" key="1">
    <source>
        <dbReference type="EMBL" id="CAP79956.1"/>
    </source>
</evidence>
<dbReference type="HOGENOM" id="CLU_1086257_0_0_1"/>